<protein>
    <recommendedName>
        <fullName evidence="3">Zinc-finger</fullName>
    </recommendedName>
</protein>
<reference evidence="1 2" key="1">
    <citation type="submission" date="2019-07" db="EMBL/GenBank/DDBJ databases">
        <title>Lentzea xizangensis sp. nov., isolated from Qinghai-Tibetan Plateau Soils.</title>
        <authorList>
            <person name="Huang J."/>
        </authorList>
    </citation>
    <scope>NUCLEOTIDE SEQUENCE [LARGE SCALE GENOMIC DNA]</scope>
    <source>
        <strain evidence="1 2">FXJ1.1311</strain>
    </source>
</reference>
<comment type="caution">
    <text evidence="1">The sequence shown here is derived from an EMBL/GenBank/DDBJ whole genome shotgun (WGS) entry which is preliminary data.</text>
</comment>
<dbReference type="Proteomes" id="UP000316639">
    <property type="component" value="Unassembled WGS sequence"/>
</dbReference>
<gene>
    <name evidence="1" type="ORF">FKR81_37230</name>
</gene>
<accession>A0A563EJ76</accession>
<organism evidence="1 2">
    <name type="scientific">Lentzea tibetensis</name>
    <dbReference type="NCBI Taxonomy" id="2591470"/>
    <lineage>
        <taxon>Bacteria</taxon>
        <taxon>Bacillati</taxon>
        <taxon>Actinomycetota</taxon>
        <taxon>Actinomycetes</taxon>
        <taxon>Pseudonocardiales</taxon>
        <taxon>Pseudonocardiaceae</taxon>
        <taxon>Lentzea</taxon>
    </lineage>
</organism>
<proteinExistence type="predicted"/>
<keyword evidence="2" id="KW-1185">Reference proteome</keyword>
<evidence type="ECO:0000313" key="1">
    <source>
        <dbReference type="EMBL" id="TWP46083.1"/>
    </source>
</evidence>
<dbReference type="OrthoDB" id="3625434at2"/>
<evidence type="ECO:0008006" key="3">
    <source>
        <dbReference type="Google" id="ProtNLM"/>
    </source>
</evidence>
<dbReference type="EMBL" id="VOBR01000036">
    <property type="protein sequence ID" value="TWP46083.1"/>
    <property type="molecule type" value="Genomic_DNA"/>
</dbReference>
<name>A0A563EJ76_9PSEU</name>
<evidence type="ECO:0000313" key="2">
    <source>
        <dbReference type="Proteomes" id="UP000316639"/>
    </source>
</evidence>
<sequence>MTARLLFGRPLPGSVGEWRRVVHIFEVPAGNTLPERLTALCGTSFGPGELESLGRPTGMPCESCLRRVATH</sequence>
<dbReference type="AlphaFoldDB" id="A0A563EJ76"/>